<protein>
    <submittedName>
        <fullName evidence="2">Uncharacterized protein</fullName>
    </submittedName>
</protein>
<reference evidence="2" key="1">
    <citation type="submission" date="2018-05" db="EMBL/GenBank/DDBJ databases">
        <authorList>
            <person name="Lanie J.A."/>
            <person name="Ng W.-L."/>
            <person name="Kazmierczak K.M."/>
            <person name="Andrzejewski T.M."/>
            <person name="Davidsen T.M."/>
            <person name="Wayne K.J."/>
            <person name="Tettelin H."/>
            <person name="Glass J.I."/>
            <person name="Rusch D."/>
            <person name="Podicherti R."/>
            <person name="Tsui H.-C.T."/>
            <person name="Winkler M.E."/>
        </authorList>
    </citation>
    <scope>NUCLEOTIDE SEQUENCE</scope>
</reference>
<proteinExistence type="predicted"/>
<feature type="region of interest" description="Disordered" evidence="1">
    <location>
        <begin position="189"/>
        <end position="215"/>
    </location>
</feature>
<evidence type="ECO:0000256" key="1">
    <source>
        <dbReference type="SAM" id="MobiDB-lite"/>
    </source>
</evidence>
<gene>
    <name evidence="2" type="ORF">METZ01_LOCUS185181</name>
</gene>
<organism evidence="2">
    <name type="scientific">marine metagenome</name>
    <dbReference type="NCBI Taxonomy" id="408172"/>
    <lineage>
        <taxon>unclassified sequences</taxon>
        <taxon>metagenomes</taxon>
        <taxon>ecological metagenomes</taxon>
    </lineage>
</organism>
<accession>A0A382D416</accession>
<dbReference type="Gene3D" id="6.10.140.1310">
    <property type="match status" value="1"/>
</dbReference>
<evidence type="ECO:0000313" key="2">
    <source>
        <dbReference type="EMBL" id="SVB32327.1"/>
    </source>
</evidence>
<dbReference type="AlphaFoldDB" id="A0A382D416"/>
<name>A0A382D416_9ZZZZ</name>
<sequence length="215" mass="22936">MWYVNSVGLVKTPRGLTIDGIQHPRNIFTHWSKAELAAIGIKPASITAVDTRYKNTGELTWNTSGEEAVGTYATTDVTVADLKADMTASVQSQAASILAASDWYAIREAEGGTAIPADWKTYRAAVRTTSNAKETAIAALADVAAVKLYEAHPVTYTRKTVTYAADGTPSYGAPNITTDTTVNKVNWTEEGGHADSWPTAPDHEADPSFVSVANT</sequence>
<dbReference type="EMBL" id="UINC01037198">
    <property type="protein sequence ID" value="SVB32327.1"/>
    <property type="molecule type" value="Genomic_DNA"/>
</dbReference>